<protein>
    <submittedName>
        <fullName evidence="2">Uncharacterized protein</fullName>
    </submittedName>
</protein>
<keyword evidence="3" id="KW-1185">Reference proteome</keyword>
<accession>A0ABV7LHB4</accession>
<sequence>MTLARTSPAAIARRLARRRDQAGAQLGAQVAEEAARAGDQAAQPANLSPWRRESFLLPASEAREAARAWLDRYPRASWRSEIEDWRVVGDNLVQLTLRRLPAAVASGDC</sequence>
<evidence type="ECO:0000256" key="1">
    <source>
        <dbReference type="SAM" id="MobiDB-lite"/>
    </source>
</evidence>
<evidence type="ECO:0000313" key="3">
    <source>
        <dbReference type="Proteomes" id="UP001595536"/>
    </source>
</evidence>
<name>A0ABV7LHB4_9HYPH</name>
<feature type="compositionally biased region" description="Low complexity" evidence="1">
    <location>
        <begin position="26"/>
        <end position="45"/>
    </location>
</feature>
<reference evidence="3" key="1">
    <citation type="journal article" date="2019" name="Int. J. Syst. Evol. Microbiol.">
        <title>The Global Catalogue of Microorganisms (GCM) 10K type strain sequencing project: providing services to taxonomists for standard genome sequencing and annotation.</title>
        <authorList>
            <consortium name="The Broad Institute Genomics Platform"/>
            <consortium name="The Broad Institute Genome Sequencing Center for Infectious Disease"/>
            <person name="Wu L."/>
            <person name="Ma J."/>
        </authorList>
    </citation>
    <scope>NUCLEOTIDE SEQUENCE [LARGE SCALE GENOMIC DNA]</scope>
    <source>
        <strain evidence="3">CCM 7941</strain>
    </source>
</reference>
<proteinExistence type="predicted"/>
<organism evidence="2 3">
    <name type="scientific">Camelimonas abortus</name>
    <dbReference type="NCBI Taxonomy" id="1017184"/>
    <lineage>
        <taxon>Bacteria</taxon>
        <taxon>Pseudomonadati</taxon>
        <taxon>Pseudomonadota</taxon>
        <taxon>Alphaproteobacteria</taxon>
        <taxon>Hyphomicrobiales</taxon>
        <taxon>Chelatococcaceae</taxon>
        <taxon>Camelimonas</taxon>
    </lineage>
</organism>
<dbReference type="RefSeq" id="WP_376829395.1">
    <property type="nucleotide sequence ID" value="NZ_JBHLWR010000006.1"/>
</dbReference>
<gene>
    <name evidence="2" type="ORF">ACFOEX_12065</name>
</gene>
<dbReference type="EMBL" id="JBHRUV010000076">
    <property type="protein sequence ID" value="MFC3267080.1"/>
    <property type="molecule type" value="Genomic_DNA"/>
</dbReference>
<comment type="caution">
    <text evidence="2">The sequence shown here is derived from an EMBL/GenBank/DDBJ whole genome shotgun (WGS) entry which is preliminary data.</text>
</comment>
<evidence type="ECO:0000313" key="2">
    <source>
        <dbReference type="EMBL" id="MFC3267080.1"/>
    </source>
</evidence>
<dbReference type="Proteomes" id="UP001595536">
    <property type="component" value="Unassembled WGS sequence"/>
</dbReference>
<feature type="region of interest" description="Disordered" evidence="1">
    <location>
        <begin position="26"/>
        <end position="46"/>
    </location>
</feature>